<sequence length="566" mass="60247">MILRRKNKKRAAETDETATSGVPAQATPAGPLPGSAPLEPPTAAAPDAPPAPVETPAAPVARETPVPAARSRITPASTDICDQVRAVLQQAAEVYADHPEEAERIEAHLDRLDSPVRIAIAGKVKAGKSTLLNALVGEIIAPTDAGECTRIVTWYRNAQAPRIVMRRKDGEAADLPIVRHNGKLELDLLGAAPEDVDRLTVDWPSGDLSSMTLIDTPGIASASAEVSARTEALLTPDEEQGAADAIVYLMRHVHADDVGFLEAFHAHAAIGSSPVNTVAVLSRADEIGAGRVDALQSARAIASRLRGEEKIRSLCQTVVPVAGLLAETGRTLRQSEFNALAKIAAADRDFVDAMLLSADRFGRELPEGSPDLPSAEVRRRLLERFGLFGVRLALPLIRQGITDSTALSAELVRRSGLEELREALTALFTERGDLLKARSALMALDSILRSTPLPESEMLFAQVEKISSGAHEFVELGLLGSLRTGAVVLPADQRAEAERLLGGTGQAQFVRLGLPPEATPDEIRDAATDAMGRWRRRAENPASTRPVADAARVIVRTCEGIIASLP</sequence>
<evidence type="ECO:0000256" key="2">
    <source>
        <dbReference type="ARBA" id="ARBA00022741"/>
    </source>
</evidence>
<feature type="region of interest" description="Disordered" evidence="6">
    <location>
        <begin position="1"/>
        <end position="74"/>
    </location>
</feature>
<keyword evidence="5" id="KW-0472">Membrane</keyword>
<dbReference type="Pfam" id="PF00350">
    <property type="entry name" value="Dynamin_N"/>
    <property type="match status" value="1"/>
</dbReference>
<proteinExistence type="predicted"/>
<dbReference type="InterPro" id="IPR027094">
    <property type="entry name" value="Mitofusin_fam"/>
</dbReference>
<dbReference type="InterPro" id="IPR027417">
    <property type="entry name" value="P-loop_NTPase"/>
</dbReference>
<evidence type="ECO:0000313" key="9">
    <source>
        <dbReference type="Proteomes" id="UP001500957"/>
    </source>
</evidence>
<keyword evidence="2" id="KW-0547">Nucleotide-binding</keyword>
<keyword evidence="3" id="KW-0378">Hydrolase</keyword>
<dbReference type="EMBL" id="BAAAHE010000020">
    <property type="protein sequence ID" value="GAA0621973.1"/>
    <property type="molecule type" value="Genomic_DNA"/>
</dbReference>
<dbReference type="SUPFAM" id="SSF52540">
    <property type="entry name" value="P-loop containing nucleoside triphosphate hydrolases"/>
    <property type="match status" value="1"/>
</dbReference>
<dbReference type="RefSeq" id="WP_344605343.1">
    <property type="nucleotide sequence ID" value="NZ_BAAAHE010000020.1"/>
</dbReference>
<dbReference type="Gene3D" id="3.40.50.300">
    <property type="entry name" value="P-loop containing nucleotide triphosphate hydrolases"/>
    <property type="match status" value="1"/>
</dbReference>
<comment type="caution">
    <text evidence="8">The sequence shown here is derived from an EMBL/GenBank/DDBJ whole genome shotgun (WGS) entry which is preliminary data.</text>
</comment>
<name>A0ABN1GWN5_9ACTN</name>
<accession>A0ABN1GWN5</accession>
<organism evidence="8 9">
    <name type="scientific">Sporichthya brevicatena</name>
    <dbReference type="NCBI Taxonomy" id="171442"/>
    <lineage>
        <taxon>Bacteria</taxon>
        <taxon>Bacillati</taxon>
        <taxon>Actinomycetota</taxon>
        <taxon>Actinomycetes</taxon>
        <taxon>Sporichthyales</taxon>
        <taxon>Sporichthyaceae</taxon>
        <taxon>Sporichthya</taxon>
    </lineage>
</organism>
<feature type="domain" description="Dynamin N-terminal" evidence="7">
    <location>
        <begin position="118"/>
        <end position="234"/>
    </location>
</feature>
<comment type="subcellular location">
    <subcellularLocation>
        <location evidence="1">Membrane</location>
    </subcellularLocation>
</comment>
<evidence type="ECO:0000313" key="8">
    <source>
        <dbReference type="EMBL" id="GAA0621973.1"/>
    </source>
</evidence>
<keyword evidence="4" id="KW-0342">GTP-binding</keyword>
<dbReference type="InterPro" id="IPR045063">
    <property type="entry name" value="Dynamin_N"/>
</dbReference>
<evidence type="ECO:0000256" key="5">
    <source>
        <dbReference type="ARBA" id="ARBA00023136"/>
    </source>
</evidence>
<evidence type="ECO:0000256" key="1">
    <source>
        <dbReference type="ARBA" id="ARBA00004370"/>
    </source>
</evidence>
<reference evidence="8 9" key="1">
    <citation type="journal article" date="2019" name="Int. J. Syst. Evol. Microbiol.">
        <title>The Global Catalogue of Microorganisms (GCM) 10K type strain sequencing project: providing services to taxonomists for standard genome sequencing and annotation.</title>
        <authorList>
            <consortium name="The Broad Institute Genomics Platform"/>
            <consortium name="The Broad Institute Genome Sequencing Center for Infectious Disease"/>
            <person name="Wu L."/>
            <person name="Ma J."/>
        </authorList>
    </citation>
    <scope>NUCLEOTIDE SEQUENCE [LARGE SCALE GENOMIC DNA]</scope>
    <source>
        <strain evidence="8 9">JCM 10671</strain>
    </source>
</reference>
<evidence type="ECO:0000256" key="3">
    <source>
        <dbReference type="ARBA" id="ARBA00022801"/>
    </source>
</evidence>
<protein>
    <submittedName>
        <fullName evidence="8">50S ribosome-binding GTPase</fullName>
    </submittedName>
</protein>
<keyword evidence="9" id="KW-1185">Reference proteome</keyword>
<dbReference type="PANTHER" id="PTHR10465:SF0">
    <property type="entry name" value="SARCALUMENIN"/>
    <property type="match status" value="1"/>
</dbReference>
<evidence type="ECO:0000256" key="6">
    <source>
        <dbReference type="SAM" id="MobiDB-lite"/>
    </source>
</evidence>
<evidence type="ECO:0000259" key="7">
    <source>
        <dbReference type="Pfam" id="PF00350"/>
    </source>
</evidence>
<gene>
    <name evidence="8" type="ORF">GCM10009547_25960</name>
</gene>
<dbReference type="PANTHER" id="PTHR10465">
    <property type="entry name" value="TRANSMEMBRANE GTPASE FZO1"/>
    <property type="match status" value="1"/>
</dbReference>
<evidence type="ECO:0000256" key="4">
    <source>
        <dbReference type="ARBA" id="ARBA00023134"/>
    </source>
</evidence>
<dbReference type="Proteomes" id="UP001500957">
    <property type="component" value="Unassembled WGS sequence"/>
</dbReference>